<name>A0ABM8B3A2_9BACT</name>
<accession>A0ABM8B3A2</accession>
<reference evidence="1 2" key="1">
    <citation type="submission" date="2022-08" db="EMBL/GenBank/DDBJ databases">
        <title>Genome Sequence of the sulphate-reducing bacterium, Pseudodesulfovibrio sp. SYK.</title>
        <authorList>
            <person name="Kondo R."/>
            <person name="Kataoka T."/>
        </authorList>
    </citation>
    <scope>NUCLEOTIDE SEQUENCE [LARGE SCALE GENOMIC DNA]</scope>
    <source>
        <strain evidence="1 2">SYK</strain>
    </source>
</reference>
<proteinExistence type="predicted"/>
<protein>
    <recommendedName>
        <fullName evidence="3">UDP-N-acetylglucosamine 2-epimerase domain-containing protein</fullName>
    </recommendedName>
</protein>
<organism evidence="1 2">
    <name type="scientific">Pseudodesulfovibrio nedwellii</name>
    <dbReference type="NCBI Taxonomy" id="2973072"/>
    <lineage>
        <taxon>Bacteria</taxon>
        <taxon>Pseudomonadati</taxon>
        <taxon>Thermodesulfobacteriota</taxon>
        <taxon>Desulfovibrionia</taxon>
        <taxon>Desulfovibrionales</taxon>
        <taxon>Desulfovibrionaceae</taxon>
    </lineage>
</organism>
<gene>
    <name evidence="1" type="ORF">SYK_24370</name>
</gene>
<dbReference type="RefSeq" id="WP_281760583.1">
    <property type="nucleotide sequence ID" value="NZ_AP026709.1"/>
</dbReference>
<evidence type="ECO:0008006" key="3">
    <source>
        <dbReference type="Google" id="ProtNLM"/>
    </source>
</evidence>
<dbReference type="EMBL" id="AP026709">
    <property type="protein sequence ID" value="BDQ38077.1"/>
    <property type="molecule type" value="Genomic_DNA"/>
</dbReference>
<sequence>MDMPTIVFTSRDPGTCLQMIPVIRRAIEQATVNVLVVAQGISADLLNESGIPFQLFDGWREGTLEQVDYPVDSADTELQQWLAVAEGVLANITRGVLVTGNSSLGFGVDEIFRYVVRTCRPDFSCLTYYDFWSGGNALGGVFADVALVLDSEAALNISSRIGMDCVVVGSPRHEAESLVAPEIDRSEARKIFEVASNEMLVAFMAQTHDVPGHDENFQYLVEAIREFPQERIILVVKAHPKFPEVGHQLVEMAKESGVRAVLYREGEPLSNLFAALDIVFVCTSMVSMDYAQFIARSFVPLGFLAHILIGQAMQSHMQDVFGFLETPLVRAGVGWNVTQTGMLRALLSDGVSEKKYATIYHHSAGALDPTGATQRVLDQVYSHIDRASKESQ</sequence>
<evidence type="ECO:0000313" key="2">
    <source>
        <dbReference type="Proteomes" id="UP001317742"/>
    </source>
</evidence>
<dbReference type="Proteomes" id="UP001317742">
    <property type="component" value="Chromosome"/>
</dbReference>
<dbReference type="SUPFAM" id="SSF53756">
    <property type="entry name" value="UDP-Glycosyltransferase/glycogen phosphorylase"/>
    <property type="match status" value="1"/>
</dbReference>
<evidence type="ECO:0000313" key="1">
    <source>
        <dbReference type="EMBL" id="BDQ38077.1"/>
    </source>
</evidence>
<keyword evidence="2" id="KW-1185">Reference proteome</keyword>